<name>A0A0G0GP66_9BACT</name>
<reference evidence="2 3" key="1">
    <citation type="journal article" date="2015" name="Nature">
        <title>rRNA introns, odd ribosomes, and small enigmatic genomes across a large radiation of phyla.</title>
        <authorList>
            <person name="Brown C.T."/>
            <person name="Hug L.A."/>
            <person name="Thomas B.C."/>
            <person name="Sharon I."/>
            <person name="Castelle C.J."/>
            <person name="Singh A."/>
            <person name="Wilkins M.J."/>
            <person name="Williams K.H."/>
            <person name="Banfield J.F."/>
        </authorList>
    </citation>
    <scope>NUCLEOTIDE SEQUENCE [LARGE SCALE GENOMIC DNA]</scope>
</reference>
<feature type="domain" description="SGNH hydrolase-type esterase" evidence="1">
    <location>
        <begin position="76"/>
        <end position="252"/>
    </location>
</feature>
<dbReference type="PANTHER" id="PTHR30383">
    <property type="entry name" value="THIOESTERASE 1/PROTEASE 1/LYSOPHOSPHOLIPASE L1"/>
    <property type="match status" value="1"/>
</dbReference>
<dbReference type="SUPFAM" id="SSF52266">
    <property type="entry name" value="SGNH hydrolase"/>
    <property type="match status" value="1"/>
</dbReference>
<dbReference type="InterPro" id="IPR036514">
    <property type="entry name" value="SGNH_hydro_sf"/>
</dbReference>
<dbReference type="CDD" id="cd00229">
    <property type="entry name" value="SGNH_hydrolase"/>
    <property type="match status" value="1"/>
</dbReference>
<proteinExistence type="predicted"/>
<dbReference type="PATRIC" id="fig|1619046.3.peg.215"/>
<dbReference type="InterPro" id="IPR013830">
    <property type="entry name" value="SGNH_hydro"/>
</dbReference>
<dbReference type="GO" id="GO:0004622">
    <property type="term" value="F:phosphatidylcholine lysophospholipase activity"/>
    <property type="evidence" value="ECO:0007669"/>
    <property type="project" value="TreeGrafter"/>
</dbReference>
<dbReference type="InterPro" id="IPR051532">
    <property type="entry name" value="Ester_Hydrolysis_Enzymes"/>
</dbReference>
<evidence type="ECO:0000313" key="2">
    <source>
        <dbReference type="EMBL" id="KKQ27955.1"/>
    </source>
</evidence>
<gene>
    <name evidence="2" type="ORF">US42_C0003G0012</name>
</gene>
<comment type="caution">
    <text evidence="2">The sequence shown here is derived from an EMBL/GenBank/DDBJ whole genome shotgun (WGS) entry which is preliminary data.</text>
</comment>
<evidence type="ECO:0000313" key="3">
    <source>
        <dbReference type="Proteomes" id="UP000034849"/>
    </source>
</evidence>
<dbReference type="STRING" id="1619046.US42_C0003G0012"/>
<organism evidence="2 3">
    <name type="scientific">Candidatus Magasanikbacteria bacterium GW2011_GWC2_37_14</name>
    <dbReference type="NCBI Taxonomy" id="1619046"/>
    <lineage>
        <taxon>Bacteria</taxon>
        <taxon>Candidatus Magasanikiibacteriota</taxon>
    </lineage>
</organism>
<dbReference type="PANTHER" id="PTHR30383:SF5">
    <property type="entry name" value="SGNH HYDROLASE-TYPE ESTERASE DOMAIN-CONTAINING PROTEIN"/>
    <property type="match status" value="1"/>
</dbReference>
<sequence length="269" mass="30835">MKKIFLATLIIILALAVYLNRTYAHIYNTISKANLPSSPSQKNYFLRSEDACGERSGITPQQVKNNFSCEKIKIAFLGDSLTAGVGVKWQEDTYPYQLAQKIANEQKKQVEVLNLGVPGATSVDVLNNQIALANNFTPDKVIIFIGINDLHNFVDKIKLENNLKQIINNLKIEEKNIYIVDLPYLGSKKSFLWPWQYYFYYQTEKYNEAINNVLRNSETNSLDTFLATSKSFFKDTTWYSADNFHPNSQGYEQIANSIYTYLYNVSKPL</sequence>
<dbReference type="Proteomes" id="UP000034849">
    <property type="component" value="Unassembled WGS sequence"/>
</dbReference>
<accession>A0A0G0GP66</accession>
<dbReference type="Gene3D" id="3.40.50.1110">
    <property type="entry name" value="SGNH hydrolase"/>
    <property type="match status" value="1"/>
</dbReference>
<dbReference type="EMBL" id="LBSX01000003">
    <property type="protein sequence ID" value="KKQ27955.1"/>
    <property type="molecule type" value="Genomic_DNA"/>
</dbReference>
<dbReference type="AlphaFoldDB" id="A0A0G0GP66"/>
<protein>
    <recommendedName>
        <fullName evidence="1">SGNH hydrolase-type esterase domain-containing protein</fullName>
    </recommendedName>
</protein>
<evidence type="ECO:0000259" key="1">
    <source>
        <dbReference type="Pfam" id="PF13472"/>
    </source>
</evidence>
<dbReference type="Pfam" id="PF13472">
    <property type="entry name" value="Lipase_GDSL_2"/>
    <property type="match status" value="1"/>
</dbReference>